<evidence type="ECO:0000313" key="2">
    <source>
        <dbReference type="EMBL" id="CBX73848.1"/>
    </source>
</evidence>
<gene>
    <name evidence="2" type="ORF">YEW_AM02580</name>
</gene>
<keyword evidence="1" id="KW-0472">Membrane</keyword>
<proteinExistence type="predicted"/>
<reference evidence="2" key="1">
    <citation type="journal article" date="2011" name="BMC Genomics">
        <title>Shotgun sequencing of Yersinia enterocolitica strain W22703 (biotype 2, serotype O:9): genomic evidence for oscillation between invertebrates and mammals.</title>
        <authorList>
            <person name="Fuchs T.M."/>
            <person name="Brandt K."/>
            <person name="Starke M."/>
            <person name="Rattei T."/>
        </authorList>
    </citation>
    <scope>NUCLEOTIDE SEQUENCE</scope>
</reference>
<organism evidence="2">
    <name type="scientific">Yersinia enterocolitica W22703</name>
    <dbReference type="NCBI Taxonomy" id="913028"/>
    <lineage>
        <taxon>Bacteria</taxon>
        <taxon>Pseudomonadati</taxon>
        <taxon>Pseudomonadota</taxon>
        <taxon>Gammaproteobacteria</taxon>
        <taxon>Enterobacterales</taxon>
        <taxon>Yersiniaceae</taxon>
        <taxon>Yersinia</taxon>
    </lineage>
</organism>
<protein>
    <submittedName>
        <fullName evidence="2">Uncharacterized protein</fullName>
    </submittedName>
</protein>
<keyword evidence="1" id="KW-1133">Transmembrane helix</keyword>
<sequence>MLLKYLNLKNAKKFNLTPEYIYILNNVYFITYYIDLYNIGMFVVCYILL</sequence>
<dbReference type="EMBL" id="FR718752">
    <property type="protein sequence ID" value="CBX73848.1"/>
    <property type="molecule type" value="Genomic_DNA"/>
</dbReference>
<name>F4N6Z0_YEREN</name>
<feature type="transmembrane region" description="Helical" evidence="1">
    <location>
        <begin position="20"/>
        <end position="48"/>
    </location>
</feature>
<dbReference type="AlphaFoldDB" id="F4N6Z0"/>
<accession>F4N6Z0</accession>
<evidence type="ECO:0000256" key="1">
    <source>
        <dbReference type="SAM" id="Phobius"/>
    </source>
</evidence>
<keyword evidence="1" id="KW-0812">Transmembrane</keyword>